<keyword evidence="5" id="KW-1185">Reference proteome</keyword>
<evidence type="ECO:0000313" key="5">
    <source>
        <dbReference type="Proteomes" id="UP000011568"/>
    </source>
</evidence>
<feature type="transmembrane region" description="Helical" evidence="2">
    <location>
        <begin position="167"/>
        <end position="189"/>
    </location>
</feature>
<proteinExistence type="predicted"/>
<sequence length="389" mass="41343">MMVARPPDNGERTHSRTHPPERADTVSRDSLSENTTADRYAESASALGGLPGDLLLVVAYALVGGGLLVVGLPSTLQFIVGIPLLLFVPGYTVLSALFPGRPSRNAGQVSSLSGMTRTFSSLRSIQHRGVRWGERVALSFGLSLFLVPLLALVLDFSTLVFGTDSPYHTGPIVAVLVGFAVLCAAIGFVRRLGLPRDERFGVPVGYWIDDFVGGLTGSSVDALLNVVLVLSVLVGAASMTYALAVPQDGSSTTNFAVGTQDGSGEFTVGDYPQNMTVGQPQQLTVQLQNHEGEPANYSVVAQLQRYDGEEVLTRNTLKRFSTQTVPENRTWQRQHTVTPTIAENDLQLVYLLYQGDPPQNPTEENAYRSVHLSVNVSGGGGGGGGNGSA</sequence>
<organism evidence="4 5">
    <name type="scientific">Halococcus morrhuae DSM 1307</name>
    <dbReference type="NCBI Taxonomy" id="931277"/>
    <lineage>
        <taxon>Archaea</taxon>
        <taxon>Methanobacteriati</taxon>
        <taxon>Methanobacteriota</taxon>
        <taxon>Stenosarchaea group</taxon>
        <taxon>Halobacteria</taxon>
        <taxon>Halobacteriales</taxon>
        <taxon>Halococcaceae</taxon>
        <taxon>Halococcus</taxon>
    </lineage>
</organism>
<feature type="region of interest" description="Disordered" evidence="1">
    <location>
        <begin position="1"/>
        <end position="35"/>
    </location>
</feature>
<dbReference type="STRING" id="931277.C448_12091"/>
<dbReference type="AlphaFoldDB" id="M0MA81"/>
<keyword evidence="2" id="KW-0472">Membrane</keyword>
<keyword evidence="2" id="KW-0812">Transmembrane</keyword>
<feature type="compositionally biased region" description="Basic and acidic residues" evidence="1">
    <location>
        <begin position="8"/>
        <end position="31"/>
    </location>
</feature>
<evidence type="ECO:0000259" key="3">
    <source>
        <dbReference type="Pfam" id="PF07760"/>
    </source>
</evidence>
<dbReference type="PATRIC" id="fig|931277.6.peg.2362"/>
<dbReference type="Pfam" id="PF07760">
    <property type="entry name" value="DUF1616"/>
    <property type="match status" value="1"/>
</dbReference>
<feature type="transmembrane region" description="Helical" evidence="2">
    <location>
        <begin position="54"/>
        <end position="72"/>
    </location>
</feature>
<gene>
    <name evidence="4" type="ORF">C448_12091</name>
</gene>
<accession>M0MA81</accession>
<keyword evidence="2" id="KW-1133">Transmembrane helix</keyword>
<protein>
    <recommendedName>
        <fullName evidence="3">DUF1616 domain-containing protein</fullName>
    </recommendedName>
</protein>
<comment type="caution">
    <text evidence="4">The sequence shown here is derived from an EMBL/GenBank/DDBJ whole genome shotgun (WGS) entry which is preliminary data.</text>
</comment>
<dbReference type="eggNOG" id="arCOG02884">
    <property type="taxonomic scope" value="Archaea"/>
</dbReference>
<dbReference type="EMBL" id="AOMC01000142">
    <property type="protein sequence ID" value="EMA41310.1"/>
    <property type="molecule type" value="Genomic_DNA"/>
</dbReference>
<feature type="domain" description="DUF1616" evidence="3">
    <location>
        <begin position="67"/>
        <end position="375"/>
    </location>
</feature>
<feature type="transmembrane region" description="Helical" evidence="2">
    <location>
        <begin position="136"/>
        <end position="161"/>
    </location>
</feature>
<feature type="transmembrane region" description="Helical" evidence="2">
    <location>
        <begin position="222"/>
        <end position="244"/>
    </location>
</feature>
<evidence type="ECO:0000256" key="2">
    <source>
        <dbReference type="SAM" id="Phobius"/>
    </source>
</evidence>
<evidence type="ECO:0000256" key="1">
    <source>
        <dbReference type="SAM" id="MobiDB-lite"/>
    </source>
</evidence>
<feature type="transmembrane region" description="Helical" evidence="2">
    <location>
        <begin position="78"/>
        <end position="98"/>
    </location>
</feature>
<dbReference type="Proteomes" id="UP000011568">
    <property type="component" value="Unassembled WGS sequence"/>
</dbReference>
<evidence type="ECO:0000313" key="4">
    <source>
        <dbReference type="EMBL" id="EMA41310.1"/>
    </source>
</evidence>
<dbReference type="InterPro" id="IPR011674">
    <property type="entry name" value="DUF1616"/>
</dbReference>
<name>M0MA81_HALMO</name>
<reference evidence="4 5" key="1">
    <citation type="journal article" date="2014" name="PLoS Genet.">
        <title>Phylogenetically driven sequencing of extremely halophilic archaea reveals strategies for static and dynamic osmo-response.</title>
        <authorList>
            <person name="Becker E.A."/>
            <person name="Seitzer P.M."/>
            <person name="Tritt A."/>
            <person name="Larsen D."/>
            <person name="Krusor M."/>
            <person name="Yao A.I."/>
            <person name="Wu D."/>
            <person name="Madern D."/>
            <person name="Eisen J.A."/>
            <person name="Darling A.E."/>
            <person name="Facciotti M.T."/>
        </authorList>
    </citation>
    <scope>NUCLEOTIDE SEQUENCE [LARGE SCALE GENOMIC DNA]</scope>
    <source>
        <strain evidence="4 5">DSM 1307</strain>
    </source>
</reference>